<feature type="region of interest" description="Disordered" evidence="5">
    <location>
        <begin position="25"/>
        <end position="46"/>
    </location>
</feature>
<dbReference type="Proteomes" id="UP000070444">
    <property type="component" value="Unassembled WGS sequence"/>
</dbReference>
<name>A0A137P0P8_CONC2</name>
<evidence type="ECO:0000256" key="3">
    <source>
        <dbReference type="ARBA" id="ARBA00022840"/>
    </source>
</evidence>
<dbReference type="PROSITE" id="PS00211">
    <property type="entry name" value="ABC_TRANSPORTER_1"/>
    <property type="match status" value="2"/>
</dbReference>
<dbReference type="PANTHER" id="PTHR19211">
    <property type="entry name" value="ATP-BINDING TRANSPORT PROTEIN-RELATED"/>
    <property type="match status" value="1"/>
</dbReference>
<protein>
    <submittedName>
        <fullName evidence="7">p-loop containing nucleoside triphosphate hydrolase protein</fullName>
    </submittedName>
</protein>
<dbReference type="OrthoDB" id="2110130at2759"/>
<feature type="domain" description="ABC transporter" evidence="6">
    <location>
        <begin position="508"/>
        <end position="724"/>
    </location>
</feature>
<dbReference type="InterPro" id="IPR027417">
    <property type="entry name" value="P-loop_NTPase"/>
</dbReference>
<dbReference type="InterPro" id="IPR050611">
    <property type="entry name" value="ABCF"/>
</dbReference>
<evidence type="ECO:0000256" key="1">
    <source>
        <dbReference type="ARBA" id="ARBA00022737"/>
    </source>
</evidence>
<dbReference type="InterPro" id="IPR003439">
    <property type="entry name" value="ABC_transporter-like_ATP-bd"/>
</dbReference>
<keyword evidence="1" id="KW-0677">Repeat</keyword>
<dbReference type="STRING" id="796925.A0A137P0P8"/>
<dbReference type="PROSITE" id="PS50893">
    <property type="entry name" value="ABC_TRANSPORTER_2"/>
    <property type="match status" value="2"/>
</dbReference>
<keyword evidence="8" id="KW-1185">Reference proteome</keyword>
<dbReference type="GO" id="GO:0005524">
    <property type="term" value="F:ATP binding"/>
    <property type="evidence" value="ECO:0007669"/>
    <property type="project" value="UniProtKB-KW"/>
</dbReference>
<gene>
    <name evidence="7" type="ORF">CONCODRAFT_41592</name>
</gene>
<dbReference type="AlphaFoldDB" id="A0A137P0P8"/>
<dbReference type="EMBL" id="KQ964567">
    <property type="protein sequence ID" value="KXN68625.1"/>
    <property type="molecule type" value="Genomic_DNA"/>
</dbReference>
<dbReference type="CDD" id="cd03221">
    <property type="entry name" value="ABCF_EF-3"/>
    <property type="match status" value="1"/>
</dbReference>
<evidence type="ECO:0000256" key="5">
    <source>
        <dbReference type="SAM" id="MobiDB-lite"/>
    </source>
</evidence>
<accession>A0A137P0P8</accession>
<dbReference type="FunFam" id="3.40.50.300:FF:000011">
    <property type="entry name" value="Putative ABC transporter ATP-binding component"/>
    <property type="match status" value="1"/>
</dbReference>
<evidence type="ECO:0000256" key="2">
    <source>
        <dbReference type="ARBA" id="ARBA00022741"/>
    </source>
</evidence>
<dbReference type="OMA" id="RQIAHME"/>
<dbReference type="SUPFAM" id="SSF52540">
    <property type="entry name" value="P-loop containing nucleoside triphosphate hydrolases"/>
    <property type="match status" value="2"/>
</dbReference>
<keyword evidence="7" id="KW-0378">Hydrolase</keyword>
<evidence type="ECO:0000313" key="8">
    <source>
        <dbReference type="Proteomes" id="UP000070444"/>
    </source>
</evidence>
<evidence type="ECO:0000313" key="7">
    <source>
        <dbReference type="EMBL" id="KXN68625.1"/>
    </source>
</evidence>
<dbReference type="Pfam" id="PF00005">
    <property type="entry name" value="ABC_tran"/>
    <property type="match status" value="3"/>
</dbReference>
<feature type="domain" description="ABC transporter" evidence="6">
    <location>
        <begin position="73"/>
        <end position="409"/>
    </location>
</feature>
<keyword evidence="4" id="KW-0175">Coiled coil</keyword>
<dbReference type="InterPro" id="IPR003593">
    <property type="entry name" value="AAA+_ATPase"/>
</dbReference>
<evidence type="ECO:0000256" key="4">
    <source>
        <dbReference type="SAM" id="Coils"/>
    </source>
</evidence>
<dbReference type="PANTHER" id="PTHR19211:SF129">
    <property type="entry name" value="ABC TRANSPORTER ATP-BINDING PROTEIN"/>
    <property type="match status" value="1"/>
</dbReference>
<sequence length="724" mass="80844">MTSSYIPIYQQTAIVPTAKVKKGAKARVGKSTKPGSKLSGKTSPTLSNTSKIVATSQVSRFHTETLVTLSNEIDLKDVSITIGDKALLEDSHLRIKAGTKYGLVGTNGVGKSTLLKVIADKSLLGIPDNLRILFIQQLEHVDEVTTVLETVMNSDQERVLSNKEGEIINSALAASEAGDDSQSDLTRSVAKIILSRAERKMELAQKIADYRSGMRGKDARATALAAEKEVEDIKSWFDDESTLKKNVDDHIVESIMSEKNVDDHIVESIMSEVLDKLALSDEGQLEAKAKSILRGLGFSDAQLDSPVAKLSGGWRMRVALAQALFLEPDILLLDEPTNHLDLQSTLWLRNYLVDVFPAESSLVLISHDRAFLNHIAEEIIVFKDKKLRYWTGNYDEFEQNFEEQKKRKQRMHDSLEKRKQHMQESIQKALKAAKSSGDDKKLGIVSSRKKKMEKMGMLRTEDGKKFKISYRAGYHSDYREQVVLEKDWESVSIYIPNPEPLRYHGTLIQLDDVSFKYSPKDPNFVLENVNFALEPHSRIGVVGNNGAGKSTLMSLIREDGHLPTVGKIESHQAAQIGYFAQNHVSDLDELDISPVKLMMDYVEGASEGECRGWLGKFGIQGQTAMIPLRLLSGGQKVRVALAKLLLSEPHILLLDEITNHLDMQTIDGLIVGLNEFEGCVLAVSHDIWFLNQVCTEFYKVADRHVTRLDDGLDKYVSQVERTIL</sequence>
<evidence type="ECO:0000259" key="6">
    <source>
        <dbReference type="PROSITE" id="PS50893"/>
    </source>
</evidence>
<keyword evidence="2" id="KW-0547">Nucleotide-binding</keyword>
<dbReference type="SMART" id="SM00382">
    <property type="entry name" value="AAA"/>
    <property type="match status" value="2"/>
</dbReference>
<reference evidence="7 8" key="1">
    <citation type="journal article" date="2015" name="Genome Biol. Evol.">
        <title>Phylogenomic analyses indicate that early fungi evolved digesting cell walls of algal ancestors of land plants.</title>
        <authorList>
            <person name="Chang Y."/>
            <person name="Wang S."/>
            <person name="Sekimoto S."/>
            <person name="Aerts A.L."/>
            <person name="Choi C."/>
            <person name="Clum A."/>
            <person name="LaButti K.M."/>
            <person name="Lindquist E.A."/>
            <person name="Yee Ngan C."/>
            <person name="Ohm R.A."/>
            <person name="Salamov A.A."/>
            <person name="Grigoriev I.V."/>
            <person name="Spatafora J.W."/>
            <person name="Berbee M.L."/>
        </authorList>
    </citation>
    <scope>NUCLEOTIDE SEQUENCE [LARGE SCALE GENOMIC DNA]</scope>
    <source>
        <strain evidence="7 8">NRRL 28638</strain>
    </source>
</reference>
<organism evidence="7 8">
    <name type="scientific">Conidiobolus coronatus (strain ATCC 28846 / CBS 209.66 / NRRL 28638)</name>
    <name type="common">Delacroixia coronata</name>
    <dbReference type="NCBI Taxonomy" id="796925"/>
    <lineage>
        <taxon>Eukaryota</taxon>
        <taxon>Fungi</taxon>
        <taxon>Fungi incertae sedis</taxon>
        <taxon>Zoopagomycota</taxon>
        <taxon>Entomophthoromycotina</taxon>
        <taxon>Entomophthoromycetes</taxon>
        <taxon>Entomophthorales</taxon>
        <taxon>Ancylistaceae</taxon>
        <taxon>Conidiobolus</taxon>
    </lineage>
</organism>
<feature type="coiled-coil region" evidence="4">
    <location>
        <begin position="394"/>
        <end position="432"/>
    </location>
</feature>
<dbReference type="GO" id="GO:0016887">
    <property type="term" value="F:ATP hydrolysis activity"/>
    <property type="evidence" value="ECO:0007669"/>
    <property type="project" value="InterPro"/>
</dbReference>
<dbReference type="InterPro" id="IPR017871">
    <property type="entry name" value="ABC_transporter-like_CS"/>
</dbReference>
<proteinExistence type="predicted"/>
<dbReference type="InterPro" id="IPR032781">
    <property type="entry name" value="ABC_tran_Xtn"/>
</dbReference>
<dbReference type="Pfam" id="PF12848">
    <property type="entry name" value="ABC_tran_Xtn"/>
    <property type="match status" value="1"/>
</dbReference>
<keyword evidence="3" id="KW-0067">ATP-binding</keyword>
<dbReference type="Gene3D" id="3.40.50.300">
    <property type="entry name" value="P-loop containing nucleotide triphosphate hydrolases"/>
    <property type="match status" value="3"/>
</dbReference>